<dbReference type="PROSITE" id="PS51975">
    <property type="entry name" value="RNASE_H_2"/>
    <property type="match status" value="1"/>
</dbReference>
<dbReference type="HAMAP" id="MF_00052_B">
    <property type="entry name" value="RNase_HII_B"/>
    <property type="match status" value="1"/>
</dbReference>
<dbReference type="GO" id="GO:0005737">
    <property type="term" value="C:cytoplasm"/>
    <property type="evidence" value="ECO:0007669"/>
    <property type="project" value="UniProtKB-SubCell"/>
</dbReference>
<keyword evidence="19" id="KW-1185">Reference proteome</keyword>
<keyword evidence="13 14" id="KW-0464">Manganese</keyword>
<dbReference type="Proteomes" id="UP000054262">
    <property type="component" value="Unassembled WGS sequence"/>
</dbReference>
<comment type="function">
    <text evidence="3 14 16">Endonuclease that specifically degrades the RNA of RNA-DNA hybrids.</text>
</comment>
<dbReference type="GO" id="GO:0032299">
    <property type="term" value="C:ribonuclease H2 complex"/>
    <property type="evidence" value="ECO:0007669"/>
    <property type="project" value="TreeGrafter"/>
</dbReference>
<evidence type="ECO:0000313" key="18">
    <source>
        <dbReference type="EMBL" id="EAV47305.1"/>
    </source>
</evidence>
<name>A0P6Z5_9PROT</name>
<keyword evidence="11 14" id="KW-0255">Endonuclease</keyword>
<dbReference type="GO" id="GO:0030145">
    <property type="term" value="F:manganese ion binding"/>
    <property type="evidence" value="ECO:0007669"/>
    <property type="project" value="UniProtKB-UniRule"/>
</dbReference>
<dbReference type="Gene3D" id="3.30.420.10">
    <property type="entry name" value="Ribonuclease H-like superfamily/Ribonuclease H"/>
    <property type="match status" value="1"/>
</dbReference>
<evidence type="ECO:0000256" key="10">
    <source>
        <dbReference type="ARBA" id="ARBA00022723"/>
    </source>
</evidence>
<dbReference type="InterPro" id="IPR036397">
    <property type="entry name" value="RNaseH_sf"/>
</dbReference>
<gene>
    <name evidence="14 18" type="primary">rnhB</name>
    <name evidence="18" type="ORF">MB2181_04490</name>
</gene>
<comment type="cofactor">
    <cofactor evidence="14 15">
        <name>Mn(2+)</name>
        <dbReference type="ChEBI" id="CHEBI:29035"/>
    </cofactor>
    <cofactor evidence="14 15">
        <name>Mg(2+)</name>
        <dbReference type="ChEBI" id="CHEBI:18420"/>
    </cofactor>
    <text evidence="14 15">Manganese or magnesium. Binds 1 divalent metal ion per monomer in the absence of substrate. May bind a second metal ion after substrate binding.</text>
</comment>
<evidence type="ECO:0000256" key="7">
    <source>
        <dbReference type="ARBA" id="ARBA00019179"/>
    </source>
</evidence>
<evidence type="ECO:0000313" key="19">
    <source>
        <dbReference type="Proteomes" id="UP000054262"/>
    </source>
</evidence>
<evidence type="ECO:0000256" key="11">
    <source>
        <dbReference type="ARBA" id="ARBA00022759"/>
    </source>
</evidence>
<dbReference type="NCBIfam" id="NF000595">
    <property type="entry name" value="PRK00015.1-3"/>
    <property type="match status" value="1"/>
</dbReference>
<keyword evidence="8 14" id="KW-0963">Cytoplasm</keyword>
<evidence type="ECO:0000256" key="9">
    <source>
        <dbReference type="ARBA" id="ARBA00022722"/>
    </source>
</evidence>
<feature type="domain" description="RNase H type-2" evidence="17">
    <location>
        <begin position="2"/>
        <end position="188"/>
    </location>
</feature>
<evidence type="ECO:0000256" key="6">
    <source>
        <dbReference type="ARBA" id="ARBA00012180"/>
    </source>
</evidence>
<evidence type="ECO:0000256" key="3">
    <source>
        <dbReference type="ARBA" id="ARBA00004065"/>
    </source>
</evidence>
<dbReference type="CDD" id="cd07182">
    <property type="entry name" value="RNase_HII_bacteria_HII_like"/>
    <property type="match status" value="1"/>
</dbReference>
<evidence type="ECO:0000256" key="14">
    <source>
        <dbReference type="HAMAP-Rule" id="MF_00052"/>
    </source>
</evidence>
<dbReference type="NCBIfam" id="NF000596">
    <property type="entry name" value="PRK00015.1-4"/>
    <property type="match status" value="1"/>
</dbReference>
<dbReference type="InterPro" id="IPR022898">
    <property type="entry name" value="RNase_HII"/>
</dbReference>
<dbReference type="InterPro" id="IPR001352">
    <property type="entry name" value="RNase_HII/HIII"/>
</dbReference>
<dbReference type="PANTHER" id="PTHR10954">
    <property type="entry name" value="RIBONUCLEASE H2 SUBUNIT A"/>
    <property type="match status" value="1"/>
</dbReference>
<dbReference type="GO" id="GO:0006298">
    <property type="term" value="P:mismatch repair"/>
    <property type="evidence" value="ECO:0007669"/>
    <property type="project" value="TreeGrafter"/>
</dbReference>
<evidence type="ECO:0000256" key="5">
    <source>
        <dbReference type="ARBA" id="ARBA00007383"/>
    </source>
</evidence>
<dbReference type="FunFam" id="3.30.420.10:FF:000006">
    <property type="entry name" value="Ribonuclease HII"/>
    <property type="match status" value="1"/>
</dbReference>
<comment type="catalytic activity">
    <reaction evidence="1 14 15 16">
        <text>Endonucleolytic cleavage to 5'-phosphomonoester.</text>
        <dbReference type="EC" id="3.1.26.4"/>
    </reaction>
</comment>
<comment type="cofactor">
    <cofactor evidence="2">
        <name>Mg(2+)</name>
        <dbReference type="ChEBI" id="CHEBI:18420"/>
    </cofactor>
</comment>
<keyword evidence="9 14" id="KW-0540">Nuclease</keyword>
<dbReference type="OrthoDB" id="9803420at2"/>
<dbReference type="GO" id="GO:0004523">
    <property type="term" value="F:RNA-DNA hybrid ribonuclease activity"/>
    <property type="evidence" value="ECO:0007669"/>
    <property type="project" value="UniProtKB-UniRule"/>
</dbReference>
<feature type="binding site" evidence="14 15">
    <location>
        <position position="9"/>
    </location>
    <ligand>
        <name>a divalent metal cation</name>
        <dbReference type="ChEBI" id="CHEBI:60240"/>
    </ligand>
</feature>
<protein>
    <recommendedName>
        <fullName evidence="7 14">Ribonuclease HII</fullName>
        <shortName evidence="14">RNase HII</shortName>
        <ecNumber evidence="6 14">3.1.26.4</ecNumber>
    </recommendedName>
</protein>
<reference evidence="18 19" key="1">
    <citation type="submission" date="2006-11" db="EMBL/GenBank/DDBJ databases">
        <authorList>
            <person name="Giovannoni S."/>
            <person name="Vergin K."/>
            <person name="Ferriera S."/>
            <person name="Johnson J."/>
            <person name="Kravitz S."/>
            <person name="Beeson K."/>
            <person name="Sutton G."/>
            <person name="Rogers Y.-H."/>
            <person name="Friedman R."/>
            <person name="Frazier M."/>
            <person name="Venter J.C."/>
        </authorList>
    </citation>
    <scope>NUCLEOTIDE SEQUENCE [LARGE SCALE GENOMIC DNA]</scope>
    <source>
        <strain evidence="18 19">HTCC2181</strain>
    </source>
</reference>
<evidence type="ECO:0000256" key="1">
    <source>
        <dbReference type="ARBA" id="ARBA00000077"/>
    </source>
</evidence>
<dbReference type="AlphaFoldDB" id="A0P6Z5"/>
<dbReference type="PANTHER" id="PTHR10954:SF18">
    <property type="entry name" value="RIBONUCLEASE HII"/>
    <property type="match status" value="1"/>
</dbReference>
<feature type="binding site" evidence="14 15">
    <location>
        <position position="100"/>
    </location>
    <ligand>
        <name>a divalent metal cation</name>
        <dbReference type="ChEBI" id="CHEBI:60240"/>
    </ligand>
</feature>
<evidence type="ECO:0000256" key="4">
    <source>
        <dbReference type="ARBA" id="ARBA00004496"/>
    </source>
</evidence>
<dbReference type="GO" id="GO:0003723">
    <property type="term" value="F:RNA binding"/>
    <property type="evidence" value="ECO:0007669"/>
    <property type="project" value="UniProtKB-UniRule"/>
</dbReference>
<dbReference type="Pfam" id="PF01351">
    <property type="entry name" value="RNase_HII"/>
    <property type="match status" value="1"/>
</dbReference>
<comment type="similarity">
    <text evidence="5 14 16">Belongs to the RNase HII family.</text>
</comment>
<feature type="binding site" evidence="14 15">
    <location>
        <position position="8"/>
    </location>
    <ligand>
        <name>a divalent metal cation</name>
        <dbReference type="ChEBI" id="CHEBI:60240"/>
    </ligand>
</feature>
<comment type="subcellular location">
    <subcellularLocation>
        <location evidence="4 14">Cytoplasm</location>
    </subcellularLocation>
</comment>
<dbReference type="InterPro" id="IPR012337">
    <property type="entry name" value="RNaseH-like_sf"/>
</dbReference>
<accession>A0P6Z5</accession>
<comment type="caution">
    <text evidence="18">The sequence shown here is derived from an EMBL/GenBank/DDBJ whole genome shotgun (WGS) entry which is preliminary data.</text>
</comment>
<evidence type="ECO:0000256" key="8">
    <source>
        <dbReference type="ARBA" id="ARBA00022490"/>
    </source>
</evidence>
<dbReference type="GO" id="GO:0043137">
    <property type="term" value="P:DNA replication, removal of RNA primer"/>
    <property type="evidence" value="ECO:0007669"/>
    <property type="project" value="TreeGrafter"/>
</dbReference>
<evidence type="ECO:0000256" key="12">
    <source>
        <dbReference type="ARBA" id="ARBA00022801"/>
    </source>
</evidence>
<dbReference type="EMBL" id="AAUX01000001">
    <property type="protein sequence ID" value="EAV47305.1"/>
    <property type="molecule type" value="Genomic_DNA"/>
</dbReference>
<evidence type="ECO:0000256" key="15">
    <source>
        <dbReference type="PROSITE-ProRule" id="PRU01319"/>
    </source>
</evidence>
<keyword evidence="10 14" id="KW-0479">Metal-binding</keyword>
<evidence type="ECO:0000256" key="13">
    <source>
        <dbReference type="ARBA" id="ARBA00023211"/>
    </source>
</evidence>
<evidence type="ECO:0000259" key="17">
    <source>
        <dbReference type="PROSITE" id="PS51975"/>
    </source>
</evidence>
<dbReference type="InterPro" id="IPR024567">
    <property type="entry name" value="RNase_HII/HIII_dom"/>
</dbReference>
<sequence>MIMICGVDEAGRGPLAGPVFAAAVILDPSRPIPGLKDSKKLSPKQLLSVYLDIMKCAWEVSSATATPQEIDQINILQASLLAMKRAIYQLSNIPDRILIDGQHCPDIQSMEMKAVVKGDAKHQEISAASIIAKVERDKYMLELDHQFPEYNFKQHKGYPTKEHIRLIREFGVSPVHRKTFRPVSELLI</sequence>
<keyword evidence="12 14" id="KW-0378">Hydrolase</keyword>
<evidence type="ECO:0000256" key="16">
    <source>
        <dbReference type="RuleBase" id="RU003515"/>
    </source>
</evidence>
<dbReference type="SUPFAM" id="SSF53098">
    <property type="entry name" value="Ribonuclease H-like"/>
    <property type="match status" value="1"/>
</dbReference>
<proteinExistence type="inferred from homology"/>
<organism evidence="18 19">
    <name type="scientific">Methylophilales bacterium HTCC2181</name>
    <dbReference type="NCBI Taxonomy" id="383631"/>
    <lineage>
        <taxon>Bacteria</taxon>
        <taxon>Pseudomonadati</taxon>
        <taxon>Pseudomonadota</taxon>
        <taxon>Betaproteobacteria</taxon>
        <taxon>Nitrosomonadales</taxon>
        <taxon>OM43 clade</taxon>
    </lineage>
</organism>
<evidence type="ECO:0000256" key="2">
    <source>
        <dbReference type="ARBA" id="ARBA00001946"/>
    </source>
</evidence>
<dbReference type="EC" id="3.1.26.4" evidence="6 14"/>